<keyword evidence="3" id="KW-1185">Reference proteome</keyword>
<evidence type="ECO:0000313" key="3">
    <source>
        <dbReference type="Proteomes" id="UP000235786"/>
    </source>
</evidence>
<sequence length="173" mass="19794">MSSNLSDPPISPEDTTTLPSHPTLKITGITLHLTLDFTLPSTFWTGEEFIPYRASLLDSLPLYLSPTSTQTIAKLLIHLTFPHRRLQSNALRLTQRDLVNRISALIRDFIGEVEVRFQSPEMEWSQVRCLAPFWGLKGKCRVRVEGRVVMGGSELGERLRGEWRRMREGREGY</sequence>
<organism evidence="2 3">
    <name type="scientific">Hyaloscypha variabilis (strain UAMH 11265 / GT02V1 / F)</name>
    <name type="common">Meliniomyces variabilis</name>
    <dbReference type="NCBI Taxonomy" id="1149755"/>
    <lineage>
        <taxon>Eukaryota</taxon>
        <taxon>Fungi</taxon>
        <taxon>Dikarya</taxon>
        <taxon>Ascomycota</taxon>
        <taxon>Pezizomycotina</taxon>
        <taxon>Leotiomycetes</taxon>
        <taxon>Helotiales</taxon>
        <taxon>Hyaloscyphaceae</taxon>
        <taxon>Hyaloscypha</taxon>
        <taxon>Hyaloscypha variabilis</taxon>
    </lineage>
</organism>
<gene>
    <name evidence="2" type="ORF">L207DRAFT_575856</name>
</gene>
<proteinExistence type="predicted"/>
<dbReference type="EMBL" id="KZ613938">
    <property type="protein sequence ID" value="PMD47051.1"/>
    <property type="molecule type" value="Genomic_DNA"/>
</dbReference>
<name>A0A2J6S8H1_HYAVF</name>
<feature type="region of interest" description="Disordered" evidence="1">
    <location>
        <begin position="1"/>
        <end position="21"/>
    </location>
</feature>
<dbReference type="OrthoDB" id="3558463at2759"/>
<evidence type="ECO:0000313" key="2">
    <source>
        <dbReference type="EMBL" id="PMD47051.1"/>
    </source>
</evidence>
<dbReference type="Proteomes" id="UP000235786">
    <property type="component" value="Unassembled WGS sequence"/>
</dbReference>
<reference evidence="2 3" key="1">
    <citation type="submission" date="2016-04" db="EMBL/GenBank/DDBJ databases">
        <title>A degradative enzymes factory behind the ericoid mycorrhizal symbiosis.</title>
        <authorList>
            <consortium name="DOE Joint Genome Institute"/>
            <person name="Martino E."/>
            <person name="Morin E."/>
            <person name="Grelet G."/>
            <person name="Kuo A."/>
            <person name="Kohler A."/>
            <person name="Daghino S."/>
            <person name="Barry K."/>
            <person name="Choi C."/>
            <person name="Cichocki N."/>
            <person name="Clum A."/>
            <person name="Copeland A."/>
            <person name="Hainaut M."/>
            <person name="Haridas S."/>
            <person name="Labutti K."/>
            <person name="Lindquist E."/>
            <person name="Lipzen A."/>
            <person name="Khouja H.-R."/>
            <person name="Murat C."/>
            <person name="Ohm R."/>
            <person name="Olson A."/>
            <person name="Spatafora J."/>
            <person name="Veneault-Fourrey C."/>
            <person name="Henrissat B."/>
            <person name="Grigoriev I."/>
            <person name="Martin F."/>
            <person name="Perotto S."/>
        </authorList>
    </citation>
    <scope>NUCLEOTIDE SEQUENCE [LARGE SCALE GENOMIC DNA]</scope>
    <source>
        <strain evidence="2 3">F</strain>
    </source>
</reference>
<evidence type="ECO:0000256" key="1">
    <source>
        <dbReference type="SAM" id="MobiDB-lite"/>
    </source>
</evidence>
<protein>
    <submittedName>
        <fullName evidence="2">Uncharacterized protein</fullName>
    </submittedName>
</protein>
<dbReference type="AlphaFoldDB" id="A0A2J6S8H1"/>
<accession>A0A2J6S8H1</accession>